<name>A0AAD6U271_9AGAR</name>
<proteinExistence type="predicted"/>
<feature type="region of interest" description="Disordered" evidence="1">
    <location>
        <begin position="411"/>
        <end position="430"/>
    </location>
</feature>
<accession>A0AAD6U271</accession>
<dbReference type="EMBL" id="JARJCN010000046">
    <property type="protein sequence ID" value="KAJ7082204.1"/>
    <property type="molecule type" value="Genomic_DNA"/>
</dbReference>
<evidence type="ECO:0000313" key="3">
    <source>
        <dbReference type="Proteomes" id="UP001222325"/>
    </source>
</evidence>
<gene>
    <name evidence="2" type="ORF">B0H15DRAFT_952589</name>
</gene>
<reference evidence="2" key="1">
    <citation type="submission" date="2023-03" db="EMBL/GenBank/DDBJ databases">
        <title>Massive genome expansion in bonnet fungi (Mycena s.s.) driven by repeated elements and novel gene families across ecological guilds.</title>
        <authorList>
            <consortium name="Lawrence Berkeley National Laboratory"/>
            <person name="Harder C.B."/>
            <person name="Miyauchi S."/>
            <person name="Viragh M."/>
            <person name="Kuo A."/>
            <person name="Thoen E."/>
            <person name="Andreopoulos B."/>
            <person name="Lu D."/>
            <person name="Skrede I."/>
            <person name="Drula E."/>
            <person name="Henrissat B."/>
            <person name="Morin E."/>
            <person name="Kohler A."/>
            <person name="Barry K."/>
            <person name="LaButti K."/>
            <person name="Morin E."/>
            <person name="Salamov A."/>
            <person name="Lipzen A."/>
            <person name="Mereny Z."/>
            <person name="Hegedus B."/>
            <person name="Baldrian P."/>
            <person name="Stursova M."/>
            <person name="Weitz H."/>
            <person name="Taylor A."/>
            <person name="Grigoriev I.V."/>
            <person name="Nagy L.G."/>
            <person name="Martin F."/>
            <person name="Kauserud H."/>
        </authorList>
    </citation>
    <scope>NUCLEOTIDE SEQUENCE</scope>
    <source>
        <strain evidence="2">CBHHK173m</strain>
    </source>
</reference>
<feature type="region of interest" description="Disordered" evidence="1">
    <location>
        <begin position="270"/>
        <end position="330"/>
    </location>
</feature>
<evidence type="ECO:0000256" key="1">
    <source>
        <dbReference type="SAM" id="MobiDB-lite"/>
    </source>
</evidence>
<protein>
    <submittedName>
        <fullName evidence="2">Uncharacterized protein</fullName>
    </submittedName>
</protein>
<feature type="compositionally biased region" description="Basic and acidic residues" evidence="1">
    <location>
        <begin position="413"/>
        <end position="426"/>
    </location>
</feature>
<sequence length="454" mass="51161">MSCRLPTHSPHRPRPSSYDAETRRALALTAIGHIGRSPMPNINTSVFLPPPSYPNNVNELDPTDVCEEYRCSVCAPSFPNHQHPYRYAFTSTTRTDTQTDTFTNTDTFTPSNTYTYTNFKRQRALPTPKRKLARRRHPLPRFDAPRKAARALLLRPLTAAPYPRIVPPVERPLRLPRRLTLETRPNALALRDRPRPQTRDLNVMSNSESARQAYVASIARIRGGPHRMYSTHPAPPYLDATHPRRRTSTVRPMHAQRDVEDAPALVARNANGAERRSVNTRARAESRAELPRERRPAAAVHACDLTDVPSADSGSSSNKPRMPGQPRAAHEHPECAQCGLARRARVSFSSLSAHPALSDYTRTYTATTDTRTYTTDTQTRTYMWTFTPTETDTRTYTDVCLRYADAHPVSHHANADDGRASSRPEPSEPGIFGHFHRTELRNLCVYLPHPLFGS</sequence>
<evidence type="ECO:0000313" key="2">
    <source>
        <dbReference type="EMBL" id="KAJ7082204.1"/>
    </source>
</evidence>
<comment type="caution">
    <text evidence="2">The sequence shown here is derived from an EMBL/GenBank/DDBJ whole genome shotgun (WGS) entry which is preliminary data.</text>
</comment>
<dbReference type="Proteomes" id="UP001222325">
    <property type="component" value="Unassembled WGS sequence"/>
</dbReference>
<feature type="compositionally biased region" description="Basic and acidic residues" evidence="1">
    <location>
        <begin position="273"/>
        <end position="296"/>
    </location>
</feature>
<keyword evidence="3" id="KW-1185">Reference proteome</keyword>
<dbReference type="AlphaFoldDB" id="A0AAD6U271"/>
<feature type="region of interest" description="Disordered" evidence="1">
    <location>
        <begin position="1"/>
        <end position="20"/>
    </location>
</feature>
<organism evidence="2 3">
    <name type="scientific">Mycena belliarum</name>
    <dbReference type="NCBI Taxonomy" id="1033014"/>
    <lineage>
        <taxon>Eukaryota</taxon>
        <taxon>Fungi</taxon>
        <taxon>Dikarya</taxon>
        <taxon>Basidiomycota</taxon>
        <taxon>Agaricomycotina</taxon>
        <taxon>Agaricomycetes</taxon>
        <taxon>Agaricomycetidae</taxon>
        <taxon>Agaricales</taxon>
        <taxon>Marasmiineae</taxon>
        <taxon>Mycenaceae</taxon>
        <taxon>Mycena</taxon>
    </lineage>
</organism>